<reference evidence="2 3" key="1">
    <citation type="submission" date="2019-05" db="EMBL/GenBank/DDBJ databases">
        <title>Verrucobacter flavum gen. nov., sp. nov. a new member of the family Verrucomicrobiaceae.</title>
        <authorList>
            <person name="Szuroczki S."/>
            <person name="Abbaszade G."/>
            <person name="Szabo A."/>
            <person name="Felfoldi T."/>
            <person name="Schumann P."/>
            <person name="Boka K."/>
            <person name="Keki Z."/>
            <person name="Toumi M."/>
            <person name="Toth E."/>
        </authorList>
    </citation>
    <scope>NUCLEOTIDE SEQUENCE [LARGE SCALE GENOMIC DNA]</scope>
    <source>
        <strain evidence="2 3">MG-N-17</strain>
    </source>
</reference>
<dbReference type="RefSeq" id="WP_138087048.1">
    <property type="nucleotide sequence ID" value="NZ_VAUV01000010.1"/>
</dbReference>
<comment type="caution">
    <text evidence="2">The sequence shown here is derived from an EMBL/GenBank/DDBJ whole genome shotgun (WGS) entry which is preliminary data.</text>
</comment>
<accession>A0A5R8KCF9</accession>
<evidence type="ECO:0000313" key="3">
    <source>
        <dbReference type="Proteomes" id="UP000306196"/>
    </source>
</evidence>
<protein>
    <submittedName>
        <fullName evidence="2">Uncharacterized protein</fullName>
    </submittedName>
</protein>
<evidence type="ECO:0000256" key="1">
    <source>
        <dbReference type="SAM" id="MobiDB-lite"/>
    </source>
</evidence>
<feature type="region of interest" description="Disordered" evidence="1">
    <location>
        <begin position="1"/>
        <end position="26"/>
    </location>
</feature>
<gene>
    <name evidence="2" type="ORF">FEM03_14775</name>
</gene>
<sequence length="364" mass="39984">MPPFPHPQTDTVPAVPTATSSTPGQLHQLPQKLSNLLIINALTTCPHAGPQNAKKKPAMYNFINHSPMNIRLPRLIGTALAVLLTLSPCVLTAGDPKSSDPTAIEPAPAKSRIGGLFQIDISDHYITPRGLTVENQGVIFQPLFLLFFDLYDGDGFINDVSLTLGVWNSIHTEKSGADPGYWNEIDPIAGLSFGFQGGFKLDTTWTAFESMTDSYDTPHNLEVKLSYSDNLTDTFSINPFVSYWLEITNKTTFATTDSSYYFTVGINPTYSPKSIPVRFELPITVLFPADDFYGESSTVGLWSIALKASTPLTFISPSFGKWFLYGKATYHAFENDALVQFGSFATGQPDDDEFQFSTGITIIF</sequence>
<proteinExistence type="predicted"/>
<dbReference type="EMBL" id="VAUV01000010">
    <property type="protein sequence ID" value="TLD69992.1"/>
    <property type="molecule type" value="Genomic_DNA"/>
</dbReference>
<name>A0A5R8KCF9_9BACT</name>
<keyword evidence="3" id="KW-1185">Reference proteome</keyword>
<dbReference type="Proteomes" id="UP000306196">
    <property type="component" value="Unassembled WGS sequence"/>
</dbReference>
<dbReference type="OrthoDB" id="183220at2"/>
<organism evidence="2 3">
    <name type="scientific">Phragmitibacter flavus</name>
    <dbReference type="NCBI Taxonomy" id="2576071"/>
    <lineage>
        <taxon>Bacteria</taxon>
        <taxon>Pseudomonadati</taxon>
        <taxon>Verrucomicrobiota</taxon>
        <taxon>Verrucomicrobiia</taxon>
        <taxon>Verrucomicrobiales</taxon>
        <taxon>Verrucomicrobiaceae</taxon>
        <taxon>Phragmitibacter</taxon>
    </lineage>
</organism>
<dbReference type="AlphaFoldDB" id="A0A5R8KCF9"/>
<evidence type="ECO:0000313" key="2">
    <source>
        <dbReference type="EMBL" id="TLD69992.1"/>
    </source>
</evidence>